<dbReference type="InterPro" id="IPR029044">
    <property type="entry name" value="Nucleotide-diphossugar_trans"/>
</dbReference>
<proteinExistence type="inferred from homology"/>
<dbReference type="OrthoDB" id="4903369at2759"/>
<accession>A0A2S4KNU1</accession>
<comment type="similarity">
    <text evidence="1">Belongs to the glycosyltransferase 32 family.</text>
</comment>
<sequence>MSEAQQEQSFPLLGPVITIMSSTFRHSKSKNRTLKVALSIAVWLTMLVALLHYTIYGRLVRPKEPTIHDNTHQHEPSRSLLPRKIWQIYLAPPNADKSSFEIDAEQVADAASWVARNPDYEYVLMGDKGAEEFIQQNFKKGSTLSTILRELKNTGIKSDLLRYLILSIKGGVYSDIDTEALKPIDRWVPEMHRKAARAVVGVEFDRLDGSDWGEVHPDLQFCQWTIAAAPGHALFRYMAGFVVSALEAFVREHNTTFAALEATSSDVMKLTGPTAWTDAVFQQLQRHQPELTSVRDLSGLTEPKLFGDVLVLPIDGFGMGQLHSNSTNDGSVPEGALVRHKFRGSWRFDGSSR</sequence>
<protein>
    <submittedName>
        <fullName evidence="3">Alpha-1,6-mannosyltransferase Och1</fullName>
    </submittedName>
</protein>
<dbReference type="PANTHER" id="PTHR31834">
    <property type="entry name" value="INITIATION-SPECIFIC ALPHA-1,6-MANNOSYLTRANSFERASE"/>
    <property type="match status" value="1"/>
</dbReference>
<dbReference type="Pfam" id="PF04488">
    <property type="entry name" value="Gly_transf_sug"/>
    <property type="match status" value="1"/>
</dbReference>
<dbReference type="Gene3D" id="3.90.550.20">
    <property type="match status" value="1"/>
</dbReference>
<dbReference type="GO" id="GO:0006487">
    <property type="term" value="P:protein N-linked glycosylation"/>
    <property type="evidence" value="ECO:0007669"/>
    <property type="project" value="TreeGrafter"/>
</dbReference>
<organism evidence="3 4">
    <name type="scientific">Tolypocladium paradoxum</name>
    <dbReference type="NCBI Taxonomy" id="94208"/>
    <lineage>
        <taxon>Eukaryota</taxon>
        <taxon>Fungi</taxon>
        <taxon>Dikarya</taxon>
        <taxon>Ascomycota</taxon>
        <taxon>Pezizomycotina</taxon>
        <taxon>Sordariomycetes</taxon>
        <taxon>Hypocreomycetidae</taxon>
        <taxon>Hypocreales</taxon>
        <taxon>Ophiocordycipitaceae</taxon>
        <taxon>Tolypocladium</taxon>
    </lineage>
</organism>
<comment type="caution">
    <text evidence="3">The sequence shown here is derived from an EMBL/GenBank/DDBJ whole genome shotgun (WGS) entry which is preliminary data.</text>
</comment>
<keyword evidence="2" id="KW-1133">Transmembrane helix</keyword>
<dbReference type="PANTHER" id="PTHR31834:SF8">
    <property type="entry name" value="TRANSFERASE, PUTATIVE (AFU_ORTHOLOGUE AFUA_6G14040)-RELATED"/>
    <property type="match status" value="1"/>
</dbReference>
<dbReference type="GO" id="GO:0000009">
    <property type="term" value="F:alpha-1,6-mannosyltransferase activity"/>
    <property type="evidence" value="ECO:0007669"/>
    <property type="project" value="InterPro"/>
</dbReference>
<keyword evidence="3" id="KW-0808">Transferase</keyword>
<feature type="transmembrane region" description="Helical" evidence="2">
    <location>
        <begin position="36"/>
        <end position="56"/>
    </location>
</feature>
<keyword evidence="2" id="KW-0472">Membrane</keyword>
<dbReference type="AlphaFoldDB" id="A0A2S4KNU1"/>
<dbReference type="InterPro" id="IPR007577">
    <property type="entry name" value="GlycoTrfase_DXD_sugar-bd_CS"/>
</dbReference>
<dbReference type="Proteomes" id="UP000237481">
    <property type="component" value="Unassembled WGS sequence"/>
</dbReference>
<dbReference type="STRING" id="94208.A0A2S4KNU1"/>
<gene>
    <name evidence="3" type="ORF">TPAR_07922</name>
</gene>
<evidence type="ECO:0000256" key="2">
    <source>
        <dbReference type="SAM" id="Phobius"/>
    </source>
</evidence>
<dbReference type="EMBL" id="PKSG01000971">
    <property type="protein sequence ID" value="POR31864.1"/>
    <property type="molecule type" value="Genomic_DNA"/>
</dbReference>
<keyword evidence="4" id="KW-1185">Reference proteome</keyword>
<dbReference type="InterPro" id="IPR039367">
    <property type="entry name" value="Och1-like"/>
</dbReference>
<reference evidence="3 4" key="1">
    <citation type="submission" date="2018-01" db="EMBL/GenBank/DDBJ databases">
        <title>Harnessing the power of phylogenomics to disentangle the directionality and signatures of interkingdom host jumping in the parasitic fungal genus Tolypocladium.</title>
        <authorList>
            <person name="Quandt C.A."/>
            <person name="Patterson W."/>
            <person name="Spatafora J.W."/>
        </authorList>
    </citation>
    <scope>NUCLEOTIDE SEQUENCE [LARGE SCALE GENOMIC DNA]</scope>
    <source>
        <strain evidence="3 4">NRBC 100945</strain>
    </source>
</reference>
<evidence type="ECO:0000313" key="3">
    <source>
        <dbReference type="EMBL" id="POR31864.1"/>
    </source>
</evidence>
<dbReference type="GO" id="GO:0000136">
    <property type="term" value="C:mannan polymerase complex"/>
    <property type="evidence" value="ECO:0007669"/>
    <property type="project" value="TreeGrafter"/>
</dbReference>
<name>A0A2S4KNU1_9HYPO</name>
<keyword evidence="3" id="KW-0328">Glycosyltransferase</keyword>
<evidence type="ECO:0000313" key="4">
    <source>
        <dbReference type="Proteomes" id="UP000237481"/>
    </source>
</evidence>
<keyword evidence="2" id="KW-0812">Transmembrane</keyword>
<evidence type="ECO:0000256" key="1">
    <source>
        <dbReference type="ARBA" id="ARBA00009003"/>
    </source>
</evidence>
<dbReference type="SUPFAM" id="SSF53448">
    <property type="entry name" value="Nucleotide-diphospho-sugar transferases"/>
    <property type="match status" value="1"/>
</dbReference>